<dbReference type="RefSeq" id="WP_044225097.1">
    <property type="nucleotide sequence ID" value="NZ_JBKAGJ010000010.1"/>
</dbReference>
<evidence type="ECO:0000313" key="4">
    <source>
        <dbReference type="Proteomes" id="UP000029736"/>
    </source>
</evidence>
<dbReference type="OrthoDB" id="9805039at2"/>
<dbReference type="InterPro" id="IPR011129">
    <property type="entry name" value="CSD"/>
</dbReference>
<keyword evidence="4" id="KW-1185">Reference proteome</keyword>
<dbReference type="AlphaFoldDB" id="A0A098S3J7"/>
<evidence type="ECO:0000313" key="3">
    <source>
        <dbReference type="EMBL" id="KGE86363.1"/>
    </source>
</evidence>
<accession>A0A098S3J7</accession>
<dbReference type="Gene3D" id="2.40.50.140">
    <property type="entry name" value="Nucleic acid-binding proteins"/>
    <property type="match status" value="1"/>
</dbReference>
<protein>
    <recommendedName>
        <fullName evidence="2">CSD domain-containing protein</fullName>
    </recommendedName>
</protein>
<dbReference type="Pfam" id="PF00313">
    <property type="entry name" value="CSD"/>
    <property type="match status" value="1"/>
</dbReference>
<dbReference type="GO" id="GO:0003676">
    <property type="term" value="F:nucleic acid binding"/>
    <property type="evidence" value="ECO:0007669"/>
    <property type="project" value="InterPro"/>
</dbReference>
<dbReference type="SMART" id="SM00357">
    <property type="entry name" value="CSP"/>
    <property type="match status" value="1"/>
</dbReference>
<dbReference type="EMBL" id="JPOS01000079">
    <property type="protein sequence ID" value="KGE86363.1"/>
    <property type="molecule type" value="Genomic_DNA"/>
</dbReference>
<feature type="domain" description="CSD" evidence="2">
    <location>
        <begin position="18"/>
        <end position="79"/>
    </location>
</feature>
<dbReference type="PANTHER" id="PTHR11544">
    <property type="entry name" value="COLD SHOCK DOMAIN CONTAINING PROTEINS"/>
    <property type="match status" value="1"/>
</dbReference>
<comment type="subcellular location">
    <subcellularLocation>
        <location evidence="1">Cytoplasm</location>
    </subcellularLocation>
</comment>
<dbReference type="InterPro" id="IPR019844">
    <property type="entry name" value="CSD_CS"/>
</dbReference>
<dbReference type="PROSITE" id="PS00352">
    <property type="entry name" value="CSD_1"/>
    <property type="match status" value="1"/>
</dbReference>
<dbReference type="SUPFAM" id="SSF50249">
    <property type="entry name" value="Nucleic acid-binding proteins"/>
    <property type="match status" value="1"/>
</dbReference>
<proteinExistence type="predicted"/>
<evidence type="ECO:0000256" key="1">
    <source>
        <dbReference type="RuleBase" id="RU000408"/>
    </source>
</evidence>
<reference evidence="3 4" key="1">
    <citation type="journal article" date="2014" name="Int. J. Syst. Evol. Microbiol.">
        <title>Phaeodactylibacter xiamenensis gen. nov., sp. nov., a member of the family Saprospiraceae isolated from the marine alga Phaeodactylum tricornutum.</title>
        <authorList>
            <person name="Chen Z.Jr."/>
            <person name="Lei X."/>
            <person name="Lai Q."/>
            <person name="Li Y."/>
            <person name="Zhang B."/>
            <person name="Zhang J."/>
            <person name="Zhang H."/>
            <person name="Yang L."/>
            <person name="Zheng W."/>
            <person name="Tian Y."/>
            <person name="Yu Z."/>
            <person name="Xu H.Jr."/>
            <person name="Zheng T."/>
        </authorList>
    </citation>
    <scope>NUCLEOTIDE SEQUENCE [LARGE SCALE GENOMIC DNA]</scope>
    <source>
        <strain evidence="3 4">KD52</strain>
    </source>
</reference>
<dbReference type="PROSITE" id="PS51857">
    <property type="entry name" value="CSD_2"/>
    <property type="match status" value="1"/>
</dbReference>
<dbReference type="InterPro" id="IPR002059">
    <property type="entry name" value="CSP_DNA-bd"/>
</dbReference>
<dbReference type="CDD" id="cd04458">
    <property type="entry name" value="CSP_CDS"/>
    <property type="match status" value="1"/>
</dbReference>
<name>A0A098S3J7_9BACT</name>
<organism evidence="3 4">
    <name type="scientific">Phaeodactylibacter xiamenensis</name>
    <dbReference type="NCBI Taxonomy" id="1524460"/>
    <lineage>
        <taxon>Bacteria</taxon>
        <taxon>Pseudomonadati</taxon>
        <taxon>Bacteroidota</taxon>
        <taxon>Saprospiria</taxon>
        <taxon>Saprospirales</taxon>
        <taxon>Haliscomenobacteraceae</taxon>
        <taxon>Phaeodactylibacter</taxon>
    </lineage>
</organism>
<dbReference type="InterPro" id="IPR012340">
    <property type="entry name" value="NA-bd_OB-fold"/>
</dbReference>
<dbReference type="InterPro" id="IPR050181">
    <property type="entry name" value="Cold_shock_domain"/>
</dbReference>
<dbReference type="Proteomes" id="UP000029736">
    <property type="component" value="Unassembled WGS sequence"/>
</dbReference>
<dbReference type="PRINTS" id="PR00050">
    <property type="entry name" value="COLDSHOCK"/>
</dbReference>
<evidence type="ECO:0000259" key="2">
    <source>
        <dbReference type="PROSITE" id="PS51857"/>
    </source>
</evidence>
<dbReference type="GO" id="GO:0005829">
    <property type="term" value="C:cytosol"/>
    <property type="evidence" value="ECO:0007669"/>
    <property type="project" value="UniProtKB-ARBA"/>
</dbReference>
<sequence length="80" mass="9363">MWLKKVVNYFTGEDESFEKKGKVKFFNRKRGYGFIEPENMDRDVFVHVTSLEDKISKGDEVAFEVEASDKGLEARKVRLI</sequence>
<comment type="caution">
    <text evidence="3">The sequence shown here is derived from an EMBL/GenBank/DDBJ whole genome shotgun (WGS) entry which is preliminary data.</text>
</comment>
<dbReference type="STRING" id="1524460.IX84_21440"/>
<gene>
    <name evidence="3" type="ORF">IX84_21440</name>
</gene>